<evidence type="ECO:0000313" key="2">
    <source>
        <dbReference type="Ensembl" id="ENSCCNP00000014979.1"/>
    </source>
</evidence>
<accession>A0A8C0WXW6</accession>
<feature type="domain" description="KRAB" evidence="1">
    <location>
        <begin position="14"/>
        <end position="104"/>
    </location>
</feature>
<dbReference type="AlphaFoldDB" id="A0A8C0WXW6"/>
<dbReference type="Pfam" id="PF01352">
    <property type="entry name" value="KRAB"/>
    <property type="match status" value="1"/>
</dbReference>
<organism evidence="2">
    <name type="scientific">Castor canadensis</name>
    <name type="common">American beaver</name>
    <dbReference type="NCBI Taxonomy" id="51338"/>
    <lineage>
        <taxon>Eukaryota</taxon>
        <taxon>Metazoa</taxon>
        <taxon>Chordata</taxon>
        <taxon>Craniata</taxon>
        <taxon>Vertebrata</taxon>
        <taxon>Euteleostomi</taxon>
        <taxon>Mammalia</taxon>
        <taxon>Eutheria</taxon>
        <taxon>Euarchontoglires</taxon>
        <taxon>Glires</taxon>
        <taxon>Rodentia</taxon>
        <taxon>Castorimorpha</taxon>
        <taxon>Castoridae</taxon>
        <taxon>Castor</taxon>
    </lineage>
</organism>
<dbReference type="InterPro" id="IPR001909">
    <property type="entry name" value="KRAB"/>
</dbReference>
<dbReference type="SMART" id="SM00349">
    <property type="entry name" value="KRAB"/>
    <property type="match status" value="1"/>
</dbReference>
<dbReference type="PANTHER" id="PTHR23232">
    <property type="entry name" value="KRAB DOMAIN C2H2 ZINC FINGER"/>
    <property type="match status" value="1"/>
</dbReference>
<dbReference type="Gene3D" id="6.10.140.140">
    <property type="match status" value="1"/>
</dbReference>
<gene>
    <name evidence="2" type="primary">LOC109678790</name>
</gene>
<proteinExistence type="predicted"/>
<dbReference type="Ensembl" id="ENSCCNT00000019597.1">
    <property type="protein sequence ID" value="ENSCCNP00000014979.1"/>
    <property type="gene ID" value="ENSCCNG00000015402.1"/>
</dbReference>
<evidence type="ECO:0000259" key="1">
    <source>
        <dbReference type="PROSITE" id="PS50805"/>
    </source>
</evidence>
<dbReference type="GO" id="GO:0006355">
    <property type="term" value="P:regulation of DNA-templated transcription"/>
    <property type="evidence" value="ECO:0007669"/>
    <property type="project" value="InterPro"/>
</dbReference>
<dbReference type="CDD" id="cd07765">
    <property type="entry name" value="KRAB_A-box"/>
    <property type="match status" value="1"/>
</dbReference>
<protein>
    <recommendedName>
        <fullName evidence="1">KRAB domain-containing protein</fullName>
    </recommendedName>
</protein>
<dbReference type="SUPFAM" id="SSF109640">
    <property type="entry name" value="KRAB domain (Kruppel-associated box)"/>
    <property type="match status" value="1"/>
</dbReference>
<dbReference type="PANTHER" id="PTHR23232:SF133">
    <property type="entry name" value="RIKEN CDNA 1700020N01 GENE"/>
    <property type="match status" value="1"/>
</dbReference>
<reference evidence="2" key="1">
    <citation type="submission" date="2023-09" db="UniProtKB">
        <authorList>
            <consortium name="Ensembl"/>
        </authorList>
    </citation>
    <scope>IDENTIFICATION</scope>
</reference>
<sequence>MAAESLTDHAEGCVTFEDVAVYFSREEWKLLSDSQRFLYHNVMLENFVLLASLGLASAMSCEITQLKSWGEPFMSTQGVMTPDMLRGTWRVEEREVFDQCGHSI</sequence>
<dbReference type="InterPro" id="IPR050169">
    <property type="entry name" value="Krueppel_C2H2_ZnF"/>
</dbReference>
<dbReference type="PROSITE" id="PS50805">
    <property type="entry name" value="KRAB"/>
    <property type="match status" value="1"/>
</dbReference>
<name>A0A8C0WXW6_CASCN</name>
<dbReference type="InterPro" id="IPR036051">
    <property type="entry name" value="KRAB_dom_sf"/>
</dbReference>